<dbReference type="Proteomes" id="UP000054408">
    <property type="component" value="Unassembled WGS sequence"/>
</dbReference>
<keyword evidence="1" id="KW-0732">Signal</keyword>
<evidence type="ECO:0000313" key="3">
    <source>
        <dbReference type="Proteomes" id="UP000054408"/>
    </source>
</evidence>
<sequence length="160" mass="17427">MQTRTWVVLLATAVILLASFTRVNAQSDDDEDYDIDEDLFELEADNGDVGAGDVVDEAPLLDGLCGCGGDPVMSAEDLCSADLVEARENTPLTTQLWQTISSDDMDGFCRFCGTTLHWAYEFGRAEMVQILACVGADQELEDASGKIPARLRPRGFKVDL</sequence>
<reference evidence="2 3" key="1">
    <citation type="submission" date="2010-05" db="EMBL/GenBank/DDBJ databases">
        <title>The Genome Sequence of Thecamonas trahens ATCC 50062.</title>
        <authorList>
            <consortium name="The Broad Institute Genome Sequencing Platform"/>
            <person name="Russ C."/>
            <person name="Cuomo C."/>
            <person name="Shea T."/>
            <person name="Young S.K."/>
            <person name="Zeng Q."/>
            <person name="Koehrsen M."/>
            <person name="Haas B."/>
            <person name="Borodovsky M."/>
            <person name="Guigo R."/>
            <person name="Alvarado L."/>
            <person name="Berlin A."/>
            <person name="Bochicchio J."/>
            <person name="Borenstein D."/>
            <person name="Chapman S."/>
            <person name="Chen Z."/>
            <person name="Freedman E."/>
            <person name="Gellesch M."/>
            <person name="Goldberg J."/>
            <person name="Griggs A."/>
            <person name="Gujja S."/>
            <person name="Heilman E."/>
            <person name="Heiman D."/>
            <person name="Hepburn T."/>
            <person name="Howarth C."/>
            <person name="Jen D."/>
            <person name="Larson L."/>
            <person name="Mehta T."/>
            <person name="Park D."/>
            <person name="Pearson M."/>
            <person name="Roberts A."/>
            <person name="Saif S."/>
            <person name="Shenoy N."/>
            <person name="Sisk P."/>
            <person name="Stolte C."/>
            <person name="Sykes S."/>
            <person name="Thomson T."/>
            <person name="Walk T."/>
            <person name="White J."/>
            <person name="Yandava C."/>
            <person name="Burger G."/>
            <person name="Gray M.W."/>
            <person name="Holland P.W.H."/>
            <person name="King N."/>
            <person name="Lang F.B.F."/>
            <person name="Roger A.J."/>
            <person name="Ruiz-Trillo I."/>
            <person name="Lander E."/>
            <person name="Nusbaum C."/>
        </authorList>
    </citation>
    <scope>NUCLEOTIDE SEQUENCE [LARGE SCALE GENOMIC DNA]</scope>
    <source>
        <strain evidence="2 3">ATCC 50062</strain>
    </source>
</reference>
<dbReference type="InterPro" id="IPR036770">
    <property type="entry name" value="Ankyrin_rpt-contain_sf"/>
</dbReference>
<dbReference type="GeneID" id="25560645"/>
<dbReference type="EMBL" id="GL349435">
    <property type="protein sequence ID" value="KNC50707.1"/>
    <property type="molecule type" value="Genomic_DNA"/>
</dbReference>
<dbReference type="RefSeq" id="XP_013762584.1">
    <property type="nucleotide sequence ID" value="XM_013907130.1"/>
</dbReference>
<protein>
    <submittedName>
        <fullName evidence="2">Uncharacterized protein</fullName>
    </submittedName>
</protein>
<gene>
    <name evidence="2" type="ORF">AMSG_00866</name>
</gene>
<proteinExistence type="predicted"/>
<accession>A0A0L0DEF0</accession>
<keyword evidence="3" id="KW-1185">Reference proteome</keyword>
<name>A0A0L0DEF0_THETB</name>
<organism evidence="2 3">
    <name type="scientific">Thecamonas trahens ATCC 50062</name>
    <dbReference type="NCBI Taxonomy" id="461836"/>
    <lineage>
        <taxon>Eukaryota</taxon>
        <taxon>Apusozoa</taxon>
        <taxon>Apusomonadida</taxon>
        <taxon>Apusomonadidae</taxon>
        <taxon>Thecamonas</taxon>
    </lineage>
</organism>
<evidence type="ECO:0000313" key="2">
    <source>
        <dbReference type="EMBL" id="KNC50707.1"/>
    </source>
</evidence>
<dbReference type="AlphaFoldDB" id="A0A0L0DEF0"/>
<evidence type="ECO:0000256" key="1">
    <source>
        <dbReference type="SAM" id="SignalP"/>
    </source>
</evidence>
<feature type="chain" id="PRO_5005537433" evidence="1">
    <location>
        <begin position="26"/>
        <end position="160"/>
    </location>
</feature>
<feature type="signal peptide" evidence="1">
    <location>
        <begin position="1"/>
        <end position="25"/>
    </location>
</feature>
<dbReference type="SUPFAM" id="SSF48403">
    <property type="entry name" value="Ankyrin repeat"/>
    <property type="match status" value="1"/>
</dbReference>